<gene>
    <name evidence="2" type="primary">LOC114324210</name>
</gene>
<sequence length="182" mass="20705">METIYCRILLLNRKRVGELQRMLSHVYQNAAAHNSCEESNGAINPAEKLLLTKFKRVVIRGKRGRGVPVLFSPDLQQHTDVLIKLRKNFVDNTNIYLFPKLKTNNPITGYQIMQKHVAASGLKNPEAITSTKLRKHLATMTQVFNMSSNDIEQLASFMGHTGDVHKQVYRLPDDIYQTAKIS</sequence>
<dbReference type="GO" id="GO:0006310">
    <property type="term" value="P:DNA recombination"/>
    <property type="evidence" value="ECO:0007669"/>
    <property type="project" value="UniProtKB-KW"/>
</dbReference>
<dbReference type="InterPro" id="IPR011010">
    <property type="entry name" value="DNA_brk_join_enz"/>
</dbReference>
<dbReference type="InParanoid" id="A0A6P7F1I4"/>
<dbReference type="SUPFAM" id="SSF56349">
    <property type="entry name" value="DNA breaking-rejoining enzymes"/>
    <property type="match status" value="1"/>
</dbReference>
<reference evidence="2" key="1">
    <citation type="submission" date="2025-08" db="UniProtKB">
        <authorList>
            <consortium name="RefSeq"/>
        </authorList>
    </citation>
    <scope>IDENTIFICATION</scope>
    <source>
        <tissue evidence="2">Whole insect</tissue>
    </source>
</reference>
<protein>
    <submittedName>
        <fullName evidence="2">Uncharacterized protein LOC114324210</fullName>
    </submittedName>
</protein>
<dbReference type="InterPro" id="IPR013762">
    <property type="entry name" value="Integrase-like_cat_sf"/>
</dbReference>
<evidence type="ECO:0000313" key="2">
    <source>
        <dbReference type="RefSeq" id="XP_028127778.1"/>
    </source>
</evidence>
<name>A0A6P7F1I4_DIAVI</name>
<dbReference type="RefSeq" id="XP_028127778.1">
    <property type="nucleotide sequence ID" value="XM_028271977.1"/>
</dbReference>
<dbReference type="GO" id="GO:0003677">
    <property type="term" value="F:DNA binding"/>
    <property type="evidence" value="ECO:0007669"/>
    <property type="project" value="InterPro"/>
</dbReference>
<keyword evidence="1" id="KW-0233">DNA recombination</keyword>
<proteinExistence type="predicted"/>
<dbReference type="AlphaFoldDB" id="A0A6P7F1I4"/>
<dbReference type="PANTHER" id="PTHR33480:SF1">
    <property type="entry name" value="TYR RECOMBINASE DOMAIN-CONTAINING PROTEIN"/>
    <property type="match status" value="1"/>
</dbReference>
<evidence type="ECO:0000256" key="1">
    <source>
        <dbReference type="ARBA" id="ARBA00023172"/>
    </source>
</evidence>
<accession>A0A6P7F1I4</accession>
<dbReference type="GO" id="GO:0015074">
    <property type="term" value="P:DNA integration"/>
    <property type="evidence" value="ECO:0007669"/>
    <property type="project" value="InterPro"/>
</dbReference>
<dbReference type="Gene3D" id="1.10.443.10">
    <property type="entry name" value="Intergrase catalytic core"/>
    <property type="match status" value="1"/>
</dbReference>
<organism evidence="2">
    <name type="scientific">Diabrotica virgifera virgifera</name>
    <name type="common">western corn rootworm</name>
    <dbReference type="NCBI Taxonomy" id="50390"/>
    <lineage>
        <taxon>Eukaryota</taxon>
        <taxon>Metazoa</taxon>
        <taxon>Ecdysozoa</taxon>
        <taxon>Arthropoda</taxon>
        <taxon>Hexapoda</taxon>
        <taxon>Insecta</taxon>
        <taxon>Pterygota</taxon>
        <taxon>Neoptera</taxon>
        <taxon>Endopterygota</taxon>
        <taxon>Coleoptera</taxon>
        <taxon>Polyphaga</taxon>
        <taxon>Cucujiformia</taxon>
        <taxon>Chrysomeloidea</taxon>
        <taxon>Chrysomelidae</taxon>
        <taxon>Galerucinae</taxon>
        <taxon>Diabroticina</taxon>
        <taxon>Diabroticites</taxon>
        <taxon>Diabrotica</taxon>
    </lineage>
</organism>
<dbReference type="PANTHER" id="PTHR33480">
    <property type="entry name" value="SET DOMAIN-CONTAINING PROTEIN-RELATED"/>
    <property type="match status" value="1"/>
</dbReference>